<dbReference type="RefSeq" id="WP_090676548.1">
    <property type="nucleotide sequence ID" value="NZ_FNIT01000012.1"/>
</dbReference>
<keyword evidence="3" id="KW-1185">Reference proteome</keyword>
<reference evidence="2 3" key="1">
    <citation type="submission" date="2016-10" db="EMBL/GenBank/DDBJ databases">
        <authorList>
            <person name="de Groot N.N."/>
        </authorList>
    </citation>
    <scope>NUCLEOTIDE SEQUENCE [LARGE SCALE GENOMIC DNA]</scope>
    <source>
        <strain evidence="3">L7-484,KACC 16230,DSM 25025</strain>
    </source>
</reference>
<gene>
    <name evidence="2" type="ORF">SAMN05192530_11255</name>
</gene>
<evidence type="ECO:0000259" key="1">
    <source>
        <dbReference type="Pfam" id="PF03235"/>
    </source>
</evidence>
<dbReference type="Pfam" id="PF03235">
    <property type="entry name" value="GmrSD_N"/>
    <property type="match status" value="1"/>
</dbReference>
<dbReference type="PANTHER" id="PTHR39639">
    <property type="entry name" value="CHROMOSOME 16, WHOLE GENOME SHOTGUN SEQUENCE"/>
    <property type="match status" value="1"/>
</dbReference>
<sequence>MSSTAANETDPNPVADEQIEGIDLDVGDGWGDYPLDAVFVRTEQRTVGEVVQRIARNRYILDPDFQRDFVWPNPKQSKLIESCVMRIPLPVFYVAEAPDGRIIVVDGLQRLTTFARFLGNELRLTGLVGNQRTGSHELEGKVYDKLPMNLQERVSDTQLTMYILDAKAPERARLDIFERVNSGAQLTRQQMRNALYNGPATQWLKHAASGDAFQQATAGSLDSKAMRDREAINRFCAFSLIGWRNYTTGDMDAFLAQGLKRLADLDEGARSELRASFDAAMVLSWRLFGPHAFRKSLVGANEYTARSVINISLFEVSAVLLSRFARSFDDGSVEELRSILEGLVADPDFGRSITYSTNSTQAVRQRFGVLEEALDKFFP</sequence>
<organism evidence="2 3">
    <name type="scientific">Aureimonas jatrophae</name>
    <dbReference type="NCBI Taxonomy" id="1166073"/>
    <lineage>
        <taxon>Bacteria</taxon>
        <taxon>Pseudomonadati</taxon>
        <taxon>Pseudomonadota</taxon>
        <taxon>Alphaproteobacteria</taxon>
        <taxon>Hyphomicrobiales</taxon>
        <taxon>Aurantimonadaceae</taxon>
        <taxon>Aureimonas</taxon>
    </lineage>
</organism>
<dbReference type="InterPro" id="IPR004919">
    <property type="entry name" value="GmrSD_N"/>
</dbReference>
<dbReference type="STRING" id="1166073.SAMN05192530_11255"/>
<dbReference type="OrthoDB" id="9787127at2"/>
<evidence type="ECO:0000313" key="2">
    <source>
        <dbReference type="EMBL" id="SDO75003.1"/>
    </source>
</evidence>
<dbReference type="PANTHER" id="PTHR39639:SF1">
    <property type="entry name" value="DUF262 DOMAIN-CONTAINING PROTEIN"/>
    <property type="match status" value="1"/>
</dbReference>
<proteinExistence type="predicted"/>
<dbReference type="Proteomes" id="UP000198793">
    <property type="component" value="Unassembled WGS sequence"/>
</dbReference>
<name>A0A1H0M3L7_9HYPH</name>
<dbReference type="AlphaFoldDB" id="A0A1H0M3L7"/>
<feature type="domain" description="GmrSD restriction endonucleases N-terminal" evidence="1">
    <location>
        <begin position="48"/>
        <end position="196"/>
    </location>
</feature>
<dbReference type="EMBL" id="FNIT01000012">
    <property type="protein sequence ID" value="SDO75003.1"/>
    <property type="molecule type" value="Genomic_DNA"/>
</dbReference>
<accession>A0A1H0M3L7</accession>
<protein>
    <recommendedName>
        <fullName evidence="1">GmrSD restriction endonucleases N-terminal domain-containing protein</fullName>
    </recommendedName>
</protein>
<evidence type="ECO:0000313" key="3">
    <source>
        <dbReference type="Proteomes" id="UP000198793"/>
    </source>
</evidence>